<reference evidence="6" key="1">
    <citation type="submission" date="2022-11" db="UniProtKB">
        <authorList>
            <consortium name="WormBaseParasite"/>
        </authorList>
    </citation>
    <scope>IDENTIFICATION</scope>
</reference>
<dbReference type="EC" id="6.2.1.3" evidence="3"/>
<accession>A0A915HRJ5</accession>
<feature type="domain" description="AMP-dependent synthetase/ligase" evidence="4">
    <location>
        <begin position="66"/>
        <end position="427"/>
    </location>
</feature>
<dbReference type="GO" id="GO:0016020">
    <property type="term" value="C:membrane"/>
    <property type="evidence" value="ECO:0007669"/>
    <property type="project" value="TreeGrafter"/>
</dbReference>
<keyword evidence="2" id="KW-0443">Lipid metabolism</keyword>
<dbReference type="InterPro" id="IPR020845">
    <property type="entry name" value="AMP-binding_CS"/>
</dbReference>
<dbReference type="GO" id="GO:0005783">
    <property type="term" value="C:endoplasmic reticulum"/>
    <property type="evidence" value="ECO:0007669"/>
    <property type="project" value="TreeGrafter"/>
</dbReference>
<keyword evidence="2" id="KW-0276">Fatty acid metabolism</keyword>
<dbReference type="Pfam" id="PF00501">
    <property type="entry name" value="AMP-binding"/>
    <property type="match status" value="1"/>
</dbReference>
<dbReference type="WBParaSite" id="nRc.2.0.1.t04060-RA">
    <property type="protein sequence ID" value="nRc.2.0.1.t04060-RA"/>
    <property type="gene ID" value="nRc.2.0.1.g04060"/>
</dbReference>
<keyword evidence="5" id="KW-1185">Reference proteome</keyword>
<dbReference type="AlphaFoldDB" id="A0A915HRJ5"/>
<sequence length="446" mass="49923">MSIQHRTHEKIRRSTVVNHDPLWRYMYADARTLPEAFQRGMRVSNDGPCLGYRRRRDDSGVDKATPYSWLPYSKVLDKSESLARGLLGIGAKPGQSTLIGVYSQNRPEVVITEQACYFFSMVVVSLYDTLGPEACAFILDKTELQIVVCDKAHRAENLLRQKIDNPGSALSIIVLMDEPSDDLRSKAYDCQVRLIKFDHLLDLGYSARDKMPPVFPMYPSPDDLATICYTSGTSGNPKGAMITHENIMAATTSSHMLRNCRVRPGDVMLSFLPMAHMYERLAQAIFYSSGGSIGFSRGDVKLLPDDIKSLQPHMLPSVPRLLNRMYDKIMEEVGRNVLKKWLLALAIQAKHAQLKNLTLRNDSLWDNVVFKKLQDQMGGRVKLLLSGSAPMSREVLHLLRAGLGAMVLEGYGATETSAAACLTMEGDTNAGNFLSIVFVSFYYYYL</sequence>
<evidence type="ECO:0000256" key="1">
    <source>
        <dbReference type="ARBA" id="ARBA00022598"/>
    </source>
</evidence>
<keyword evidence="1" id="KW-0436">Ligase</keyword>
<dbReference type="Proteomes" id="UP000887565">
    <property type="component" value="Unplaced"/>
</dbReference>
<dbReference type="SUPFAM" id="SSF56801">
    <property type="entry name" value="Acetyl-CoA synthetase-like"/>
    <property type="match status" value="1"/>
</dbReference>
<dbReference type="InterPro" id="IPR042099">
    <property type="entry name" value="ANL_N_sf"/>
</dbReference>
<dbReference type="Gene3D" id="3.40.50.12780">
    <property type="entry name" value="N-terminal domain of ligase-like"/>
    <property type="match status" value="1"/>
</dbReference>
<dbReference type="OMA" id="HRTHEKI"/>
<evidence type="ECO:0000256" key="3">
    <source>
        <dbReference type="ARBA" id="ARBA00026121"/>
    </source>
</evidence>
<evidence type="ECO:0000313" key="6">
    <source>
        <dbReference type="WBParaSite" id="nRc.2.0.1.t04060-RA"/>
    </source>
</evidence>
<proteinExistence type="predicted"/>
<protein>
    <recommendedName>
        <fullName evidence="3">long-chain-fatty-acid--CoA ligase</fullName>
        <ecNumber evidence="3">6.2.1.3</ecNumber>
    </recommendedName>
</protein>
<evidence type="ECO:0000256" key="2">
    <source>
        <dbReference type="ARBA" id="ARBA00022832"/>
    </source>
</evidence>
<organism evidence="5 6">
    <name type="scientific">Romanomermis culicivorax</name>
    <name type="common">Nematode worm</name>
    <dbReference type="NCBI Taxonomy" id="13658"/>
    <lineage>
        <taxon>Eukaryota</taxon>
        <taxon>Metazoa</taxon>
        <taxon>Ecdysozoa</taxon>
        <taxon>Nematoda</taxon>
        <taxon>Enoplea</taxon>
        <taxon>Dorylaimia</taxon>
        <taxon>Mermithida</taxon>
        <taxon>Mermithoidea</taxon>
        <taxon>Mermithidae</taxon>
        <taxon>Romanomermis</taxon>
    </lineage>
</organism>
<dbReference type="PROSITE" id="PS00455">
    <property type="entry name" value="AMP_BINDING"/>
    <property type="match status" value="1"/>
</dbReference>
<dbReference type="PANTHER" id="PTHR43272">
    <property type="entry name" value="LONG-CHAIN-FATTY-ACID--COA LIGASE"/>
    <property type="match status" value="1"/>
</dbReference>
<name>A0A915HRJ5_ROMCU</name>
<dbReference type="InterPro" id="IPR000873">
    <property type="entry name" value="AMP-dep_synth/lig_dom"/>
</dbReference>
<dbReference type="GO" id="GO:0004467">
    <property type="term" value="F:long-chain fatty acid-CoA ligase activity"/>
    <property type="evidence" value="ECO:0007669"/>
    <property type="project" value="UniProtKB-EC"/>
</dbReference>
<dbReference type="PANTHER" id="PTHR43272:SF107">
    <property type="entry name" value="LONG-CHAIN-FATTY-ACID--COA LIGASE 5"/>
    <property type="match status" value="1"/>
</dbReference>
<evidence type="ECO:0000313" key="5">
    <source>
        <dbReference type="Proteomes" id="UP000887565"/>
    </source>
</evidence>
<evidence type="ECO:0000259" key="4">
    <source>
        <dbReference type="Pfam" id="PF00501"/>
    </source>
</evidence>